<dbReference type="EMBL" id="JAFEKC020000006">
    <property type="protein sequence ID" value="KAK0513992.1"/>
    <property type="molecule type" value="Genomic_DNA"/>
</dbReference>
<feature type="transmembrane region" description="Helical" evidence="1">
    <location>
        <begin position="94"/>
        <end position="114"/>
    </location>
</feature>
<keyword evidence="1" id="KW-1133">Transmembrane helix</keyword>
<accession>A0AA39R327</accession>
<dbReference type="SUPFAM" id="SSF89372">
    <property type="entry name" value="Fucose-specific lectin"/>
    <property type="match status" value="1"/>
</dbReference>
<sequence length="470" mass="51242">MEDYQVEAVGQSWEAYPGIELAGFKRDLQDAEDKQTVTVDHVYAQHDQKQAVDSTNTSVGFLDGGALRYTKDLPSGSLVQRASNRTRRGKRLKILCILAIIIMIVIVVPVGVSVSRKKSASTSTPSTSIHATSSGAASAPIPVHTGVLNGSRLSTMDPLTGGDIYLYYQYGDGSLHYISQSPERIWQGSTNLQVTNARLGTPLAAVSTSTNGSVFWWLFYVDESSIIRNVYSRSDPTTWQEGSVGDNQYKVPDQNSIAFTVSGGRELNTSSRVLGGGLSLYAGGTDGIIHEYIFDDQDGSWSDDFIFSNSDGFGGAAIYSLGSYAFFFALASDQTMELWWRDYNLSSGNNSWHLGPSSHDSVLQHTSMCALFMLAYQGSNGMIQGSDFSPSADAGGTRWDKEFNISNQSAINGSAVSCWFFDPTPNTSDSLMFQVFYQVEGNQIEEARRNYGPGNNTTLSADWTYDIVPT</sequence>
<dbReference type="Gene3D" id="2.120.10.70">
    <property type="entry name" value="Fucose-specific lectin"/>
    <property type="match status" value="1"/>
</dbReference>
<keyword evidence="3" id="KW-1185">Reference proteome</keyword>
<dbReference type="AlphaFoldDB" id="A0AA39R327"/>
<keyword evidence="1" id="KW-0812">Transmembrane</keyword>
<name>A0AA39R327_9LECA</name>
<evidence type="ECO:0000313" key="3">
    <source>
        <dbReference type="Proteomes" id="UP001166286"/>
    </source>
</evidence>
<evidence type="ECO:0000313" key="2">
    <source>
        <dbReference type="EMBL" id="KAK0513992.1"/>
    </source>
</evidence>
<dbReference type="Proteomes" id="UP001166286">
    <property type="component" value="Unassembled WGS sequence"/>
</dbReference>
<protein>
    <recommendedName>
        <fullName evidence="4">Fucose-specific lectin</fullName>
    </recommendedName>
</protein>
<proteinExistence type="predicted"/>
<gene>
    <name evidence="2" type="ORF">JMJ35_003714</name>
</gene>
<evidence type="ECO:0000256" key="1">
    <source>
        <dbReference type="SAM" id="Phobius"/>
    </source>
</evidence>
<comment type="caution">
    <text evidence="2">The sequence shown here is derived from an EMBL/GenBank/DDBJ whole genome shotgun (WGS) entry which is preliminary data.</text>
</comment>
<keyword evidence="1" id="KW-0472">Membrane</keyword>
<evidence type="ECO:0008006" key="4">
    <source>
        <dbReference type="Google" id="ProtNLM"/>
    </source>
</evidence>
<organism evidence="2 3">
    <name type="scientific">Cladonia borealis</name>
    <dbReference type="NCBI Taxonomy" id="184061"/>
    <lineage>
        <taxon>Eukaryota</taxon>
        <taxon>Fungi</taxon>
        <taxon>Dikarya</taxon>
        <taxon>Ascomycota</taxon>
        <taxon>Pezizomycotina</taxon>
        <taxon>Lecanoromycetes</taxon>
        <taxon>OSLEUM clade</taxon>
        <taxon>Lecanoromycetidae</taxon>
        <taxon>Lecanorales</taxon>
        <taxon>Lecanorineae</taxon>
        <taxon>Cladoniaceae</taxon>
        <taxon>Cladonia</taxon>
    </lineage>
</organism>
<reference evidence="2" key="1">
    <citation type="submission" date="2023-03" db="EMBL/GenBank/DDBJ databases">
        <title>Complete genome of Cladonia borealis.</title>
        <authorList>
            <person name="Park H."/>
        </authorList>
    </citation>
    <scope>NUCLEOTIDE SEQUENCE</scope>
    <source>
        <strain evidence="2">ANT050790</strain>
    </source>
</reference>